<evidence type="ECO:0000313" key="2">
    <source>
        <dbReference type="Proteomes" id="UP000050792"/>
    </source>
</evidence>
<protein>
    <submittedName>
        <fullName evidence="3">Non-specific serine/threonine protein kinase</fullName>
    </submittedName>
</protein>
<keyword evidence="2" id="KW-1185">Reference proteome</keyword>
<feature type="compositionally biased region" description="Polar residues" evidence="1">
    <location>
        <begin position="108"/>
        <end position="117"/>
    </location>
</feature>
<reference evidence="2" key="1">
    <citation type="submission" date="2022-06" db="EMBL/GenBank/DDBJ databases">
        <authorList>
            <person name="Berger JAMES D."/>
            <person name="Berger JAMES D."/>
        </authorList>
    </citation>
    <scope>NUCLEOTIDE SEQUENCE [LARGE SCALE GENOMIC DNA]</scope>
</reference>
<name>A0A183QLV3_9TREM</name>
<sequence>MFPISTPYTEQHCKTDKREDLNNVNNCNIPITVMQTEDKSINIGETDKCLVSSEIRNSRMNNSYRNIPRSSSSTRQLHKYSAPHPLMYYKIAGNTTLVKQANKNTVKRSSSLGSLSNRPPFYPPGPQSWDDVNAHSNTPRIQRIRMAREWYKRSNSLKFIGCGTESGKRMGIPTNTQSSTKYVSPIQNTTNQRPVSVDRKNSKPSLRPWESYRLRPCSFNSLWSLNYMNEDHKTVHHPHNDVHSPFWCTDDKCSFRSHSHSTESLNNKVSKCINQHNPKPSISHLNKDFRMSADKYDSINQDSMISPSEVCNEGKTRGSYNLDKNLFNYKPYFQSLRKLNLIAQPAHTSLCNTTNHPLIKPSYSTSNLLNSKHYICQPVKTNSICNETLKPLIMDNMKRKTDKPRYRSIAYKSICPNNEKHISSVFQSYPKQLIIHSEDFISRFGHNAFVKTTGNKQDISLLKGRITHDLTFVPVDNTIPWWTRSSLNHSVSYIFNYTGDRYFTMLPIHLSVEH</sequence>
<evidence type="ECO:0000313" key="3">
    <source>
        <dbReference type="WBParaSite" id="SRDH1_31170.1"/>
    </source>
</evidence>
<dbReference type="AlphaFoldDB" id="A0A183QLV3"/>
<accession>A0A183QLV3</accession>
<organism evidence="2 3">
    <name type="scientific">Schistosoma rodhaini</name>
    <dbReference type="NCBI Taxonomy" id="6188"/>
    <lineage>
        <taxon>Eukaryota</taxon>
        <taxon>Metazoa</taxon>
        <taxon>Spiralia</taxon>
        <taxon>Lophotrochozoa</taxon>
        <taxon>Platyhelminthes</taxon>
        <taxon>Trematoda</taxon>
        <taxon>Digenea</taxon>
        <taxon>Strigeidida</taxon>
        <taxon>Schistosomatoidea</taxon>
        <taxon>Schistosomatidae</taxon>
        <taxon>Schistosoma</taxon>
    </lineage>
</organism>
<dbReference type="WBParaSite" id="SRDH1_31170.1">
    <property type="protein sequence ID" value="SRDH1_31170.1"/>
    <property type="gene ID" value="SRDH1_31170"/>
</dbReference>
<reference evidence="3" key="2">
    <citation type="submission" date="2023-11" db="UniProtKB">
        <authorList>
            <consortium name="WormBaseParasite"/>
        </authorList>
    </citation>
    <scope>IDENTIFICATION</scope>
</reference>
<dbReference type="Proteomes" id="UP000050792">
    <property type="component" value="Unassembled WGS sequence"/>
</dbReference>
<proteinExistence type="predicted"/>
<feature type="region of interest" description="Disordered" evidence="1">
    <location>
        <begin position="108"/>
        <end position="134"/>
    </location>
</feature>
<evidence type="ECO:0000256" key="1">
    <source>
        <dbReference type="SAM" id="MobiDB-lite"/>
    </source>
</evidence>